<dbReference type="EMBL" id="LGCL01000015">
    <property type="protein sequence ID" value="KPL79224.1"/>
    <property type="molecule type" value="Genomic_DNA"/>
</dbReference>
<evidence type="ECO:0000256" key="1">
    <source>
        <dbReference type="SAM" id="MobiDB-lite"/>
    </source>
</evidence>
<comment type="caution">
    <text evidence="2">The sequence shown here is derived from an EMBL/GenBank/DDBJ whole genome shotgun (WGS) entry which is preliminary data.</text>
</comment>
<keyword evidence="3" id="KW-1185">Reference proteome</keyword>
<feature type="region of interest" description="Disordered" evidence="1">
    <location>
        <begin position="1"/>
        <end position="59"/>
    </location>
</feature>
<sequence length="59" mass="6012">MSGGSAHGNAAAIKRTAHRRGVARRRPAGGDSARPQRRSAGLDQPGRAAGRQAPQQAGV</sequence>
<name>A0A0P6Y2T2_9CHLR</name>
<reference evidence="2 3" key="1">
    <citation type="submission" date="2015-07" db="EMBL/GenBank/DDBJ databases">
        <title>Genome sequence of Ornatilinea apprima DSM 23815.</title>
        <authorList>
            <person name="Hemp J."/>
            <person name="Ward L.M."/>
            <person name="Pace L.A."/>
            <person name="Fischer W.W."/>
        </authorList>
    </citation>
    <scope>NUCLEOTIDE SEQUENCE [LARGE SCALE GENOMIC DNA]</scope>
    <source>
        <strain evidence="2 3">P3M-1</strain>
    </source>
</reference>
<protein>
    <submittedName>
        <fullName evidence="2">Uncharacterized protein</fullName>
    </submittedName>
</protein>
<evidence type="ECO:0000313" key="2">
    <source>
        <dbReference type="EMBL" id="KPL79224.1"/>
    </source>
</evidence>
<proteinExistence type="predicted"/>
<gene>
    <name evidence="2" type="ORF">ADN00_03280</name>
</gene>
<dbReference type="AlphaFoldDB" id="A0A0P6Y2T2"/>
<accession>A0A0P6Y2T2</accession>
<evidence type="ECO:0000313" key="3">
    <source>
        <dbReference type="Proteomes" id="UP000050417"/>
    </source>
</evidence>
<organism evidence="2 3">
    <name type="scientific">Ornatilinea apprima</name>
    <dbReference type="NCBI Taxonomy" id="1134406"/>
    <lineage>
        <taxon>Bacteria</taxon>
        <taxon>Bacillati</taxon>
        <taxon>Chloroflexota</taxon>
        <taxon>Anaerolineae</taxon>
        <taxon>Anaerolineales</taxon>
        <taxon>Anaerolineaceae</taxon>
        <taxon>Ornatilinea</taxon>
    </lineage>
</organism>
<feature type="compositionally biased region" description="Low complexity" evidence="1">
    <location>
        <begin position="44"/>
        <end position="59"/>
    </location>
</feature>
<feature type="compositionally biased region" description="Basic residues" evidence="1">
    <location>
        <begin position="15"/>
        <end position="27"/>
    </location>
</feature>
<dbReference type="Proteomes" id="UP000050417">
    <property type="component" value="Unassembled WGS sequence"/>
</dbReference>